<name>A0AAE0FJT1_9CHLO</name>
<gene>
    <name evidence="2" type="ORF">CYMTET_30025</name>
</gene>
<protein>
    <submittedName>
        <fullName evidence="2">Uncharacterized protein</fullName>
    </submittedName>
</protein>
<accession>A0AAE0FJT1</accession>
<dbReference type="AlphaFoldDB" id="A0AAE0FJT1"/>
<feature type="region of interest" description="Disordered" evidence="1">
    <location>
        <begin position="72"/>
        <end position="103"/>
    </location>
</feature>
<feature type="compositionally biased region" description="Polar residues" evidence="1">
    <location>
        <begin position="94"/>
        <end position="103"/>
    </location>
</feature>
<comment type="caution">
    <text evidence="2">The sequence shown here is derived from an EMBL/GenBank/DDBJ whole genome shotgun (WGS) entry which is preliminary data.</text>
</comment>
<dbReference type="EMBL" id="LGRX02017191">
    <property type="protein sequence ID" value="KAK3261053.1"/>
    <property type="molecule type" value="Genomic_DNA"/>
</dbReference>
<evidence type="ECO:0000256" key="1">
    <source>
        <dbReference type="SAM" id="MobiDB-lite"/>
    </source>
</evidence>
<evidence type="ECO:0000313" key="3">
    <source>
        <dbReference type="Proteomes" id="UP001190700"/>
    </source>
</evidence>
<keyword evidence="3" id="KW-1185">Reference proteome</keyword>
<reference evidence="2 3" key="1">
    <citation type="journal article" date="2015" name="Genome Biol. Evol.">
        <title>Comparative Genomics of a Bacterivorous Green Alga Reveals Evolutionary Causalities and Consequences of Phago-Mixotrophic Mode of Nutrition.</title>
        <authorList>
            <person name="Burns J.A."/>
            <person name="Paasch A."/>
            <person name="Narechania A."/>
            <person name="Kim E."/>
        </authorList>
    </citation>
    <scope>NUCLEOTIDE SEQUENCE [LARGE SCALE GENOMIC DNA]</scope>
    <source>
        <strain evidence="2 3">PLY_AMNH</strain>
    </source>
</reference>
<organism evidence="2 3">
    <name type="scientific">Cymbomonas tetramitiformis</name>
    <dbReference type="NCBI Taxonomy" id="36881"/>
    <lineage>
        <taxon>Eukaryota</taxon>
        <taxon>Viridiplantae</taxon>
        <taxon>Chlorophyta</taxon>
        <taxon>Pyramimonadophyceae</taxon>
        <taxon>Pyramimonadales</taxon>
        <taxon>Pyramimonadaceae</taxon>
        <taxon>Cymbomonas</taxon>
    </lineage>
</organism>
<dbReference type="Proteomes" id="UP001190700">
    <property type="component" value="Unassembled WGS sequence"/>
</dbReference>
<sequence length="103" mass="11727">MFDLETAETAPQADLPAWWDVPKGMYVPPEQRETKQKQAQRVLKALMDKRLQGQDLDDFDLQLLRQTSGKGISRLRHSPMPVCSRPCSKGHPNETFNLNAKGH</sequence>
<evidence type="ECO:0000313" key="2">
    <source>
        <dbReference type="EMBL" id="KAK3261053.1"/>
    </source>
</evidence>
<proteinExistence type="predicted"/>